<keyword evidence="5" id="KW-0131">Cell cycle</keyword>
<accession>A0A9P0DSI4</accession>
<evidence type="ECO:0000256" key="5">
    <source>
        <dbReference type="ARBA" id="ARBA00023306"/>
    </source>
</evidence>
<name>A0A9P0DSI4_PHACE</name>
<evidence type="ECO:0000256" key="3">
    <source>
        <dbReference type="ARBA" id="ARBA00022618"/>
    </source>
</evidence>
<dbReference type="AlphaFoldDB" id="A0A9P0DSI4"/>
<dbReference type="PRINTS" id="PR02038">
    <property type="entry name" value="AURORABORA"/>
</dbReference>
<dbReference type="PANTHER" id="PTHR14728:SF2">
    <property type="entry name" value="PROTEIN AURORA BOREALIS"/>
    <property type="match status" value="1"/>
</dbReference>
<dbReference type="GO" id="GO:0060236">
    <property type="term" value="P:regulation of mitotic spindle organization"/>
    <property type="evidence" value="ECO:0007669"/>
    <property type="project" value="TreeGrafter"/>
</dbReference>
<evidence type="ECO:0000313" key="7">
    <source>
        <dbReference type="EMBL" id="CAH1155889.1"/>
    </source>
</evidence>
<feature type="compositionally biased region" description="Basic and acidic residues" evidence="6">
    <location>
        <begin position="241"/>
        <end position="268"/>
    </location>
</feature>
<dbReference type="GO" id="GO:0019901">
    <property type="term" value="F:protein kinase binding"/>
    <property type="evidence" value="ECO:0007669"/>
    <property type="project" value="TreeGrafter"/>
</dbReference>
<evidence type="ECO:0000313" key="8">
    <source>
        <dbReference type="Proteomes" id="UP001153737"/>
    </source>
</evidence>
<evidence type="ECO:0000256" key="6">
    <source>
        <dbReference type="SAM" id="MobiDB-lite"/>
    </source>
</evidence>
<evidence type="ECO:0000256" key="2">
    <source>
        <dbReference type="ARBA" id="ARBA00020055"/>
    </source>
</evidence>
<dbReference type="Pfam" id="PF15280">
    <property type="entry name" value="BORA_N"/>
    <property type="match status" value="1"/>
</dbReference>
<evidence type="ECO:0000256" key="1">
    <source>
        <dbReference type="ARBA" id="ARBA00010963"/>
    </source>
</evidence>
<feature type="region of interest" description="Disordered" evidence="6">
    <location>
        <begin position="217"/>
        <end position="274"/>
    </location>
</feature>
<protein>
    <recommendedName>
        <fullName evidence="2">Protein aurora borealis</fullName>
    </recommendedName>
</protein>
<dbReference type="InterPro" id="IPR023252">
    <property type="entry name" value="Aurora_borealis_protein"/>
</dbReference>
<keyword evidence="3" id="KW-0132">Cell division</keyword>
<evidence type="ECO:0000256" key="4">
    <source>
        <dbReference type="ARBA" id="ARBA00022776"/>
    </source>
</evidence>
<sequence length="444" mass="50578">MEFKYINDRNKTPKAKSSKVFSSTVNCDSPFMFLPNVSTPPSRFTRIINPFEHHLVDRLHLPMFSPSVFAKVSTPKSDEKTKFKWTIDDISSLKPADIDEGTISQHVIEEDPQVESLVQEKINRFFSEEVILPSPMTDIVRVPLVSTNVTAFNPQKLKEYSESSAQTILTLPPVLPKHIEDILKPYFIHTEDQQGTETNMKNTSLYRNLFEFESDLESDSRQSSPAVSTGLSPIQFSPFPHDGRESLPHERRESLPHESNPENQELRECSLSPIYRSPKESRSAVRLNFSNSMGMSIDASMAVPDIANQIPDQSVLLDCSEHALQTFEPLSDSTVNWEMEYRHVSLASPSSSPESVKMEVSNVNTPHSKIFTSQRKRLSDSFKEEQNLNEENMQSKEIMRQNRKLFKNDNTDAGYHTESTTFYDESMFGTHVFASTPTKIKLNN</sequence>
<proteinExistence type="inferred from homology"/>
<comment type="similarity">
    <text evidence="1">Belongs to the BORA family.</text>
</comment>
<dbReference type="EMBL" id="OU896708">
    <property type="protein sequence ID" value="CAH1155889.1"/>
    <property type="molecule type" value="Genomic_DNA"/>
</dbReference>
<organism evidence="7 8">
    <name type="scientific">Phaedon cochleariae</name>
    <name type="common">Mustard beetle</name>
    <dbReference type="NCBI Taxonomy" id="80249"/>
    <lineage>
        <taxon>Eukaryota</taxon>
        <taxon>Metazoa</taxon>
        <taxon>Ecdysozoa</taxon>
        <taxon>Arthropoda</taxon>
        <taxon>Hexapoda</taxon>
        <taxon>Insecta</taxon>
        <taxon>Pterygota</taxon>
        <taxon>Neoptera</taxon>
        <taxon>Endopterygota</taxon>
        <taxon>Coleoptera</taxon>
        <taxon>Polyphaga</taxon>
        <taxon>Cucujiformia</taxon>
        <taxon>Chrysomeloidea</taxon>
        <taxon>Chrysomelidae</taxon>
        <taxon>Chrysomelinae</taxon>
        <taxon>Chrysomelini</taxon>
        <taxon>Phaedon</taxon>
    </lineage>
</organism>
<dbReference type="Proteomes" id="UP001153737">
    <property type="component" value="Chromosome 2"/>
</dbReference>
<dbReference type="GO" id="GO:0005737">
    <property type="term" value="C:cytoplasm"/>
    <property type="evidence" value="ECO:0007669"/>
    <property type="project" value="TreeGrafter"/>
</dbReference>
<dbReference type="GO" id="GO:0005634">
    <property type="term" value="C:nucleus"/>
    <property type="evidence" value="ECO:0007669"/>
    <property type="project" value="TreeGrafter"/>
</dbReference>
<reference evidence="7" key="1">
    <citation type="submission" date="2022-01" db="EMBL/GenBank/DDBJ databases">
        <authorList>
            <person name="King R."/>
        </authorList>
    </citation>
    <scope>NUCLEOTIDE SEQUENCE</scope>
</reference>
<feature type="compositionally biased region" description="Polar residues" evidence="6">
    <location>
        <begin position="221"/>
        <end position="235"/>
    </location>
</feature>
<dbReference type="GO" id="GO:0007088">
    <property type="term" value="P:regulation of mitotic nuclear division"/>
    <property type="evidence" value="ECO:0007669"/>
    <property type="project" value="TreeGrafter"/>
</dbReference>
<dbReference type="OrthoDB" id="10020858at2759"/>
<keyword evidence="8" id="KW-1185">Reference proteome</keyword>
<gene>
    <name evidence="7" type="ORF">PHAECO_LOCUS6243</name>
</gene>
<dbReference type="GO" id="GO:0051301">
    <property type="term" value="P:cell division"/>
    <property type="evidence" value="ECO:0007669"/>
    <property type="project" value="UniProtKB-KW"/>
</dbReference>
<dbReference type="PANTHER" id="PTHR14728">
    <property type="entry name" value="PROTEIN AURORA BOREALIS"/>
    <property type="match status" value="1"/>
</dbReference>
<reference evidence="7" key="2">
    <citation type="submission" date="2022-10" db="EMBL/GenBank/DDBJ databases">
        <authorList>
            <consortium name="ENA_rothamsted_submissions"/>
            <consortium name="culmorum"/>
            <person name="King R."/>
        </authorList>
    </citation>
    <scope>NUCLEOTIDE SEQUENCE</scope>
</reference>
<keyword evidence="4" id="KW-0498">Mitosis</keyword>